<dbReference type="RefSeq" id="WP_150905177.1">
    <property type="nucleotide sequence ID" value="NZ_VTWT01000010.1"/>
</dbReference>
<organism evidence="5 6">
    <name type="scientific">Adhaeribacter soli</name>
    <dbReference type="NCBI Taxonomy" id="2607655"/>
    <lineage>
        <taxon>Bacteria</taxon>
        <taxon>Pseudomonadati</taxon>
        <taxon>Bacteroidota</taxon>
        <taxon>Cytophagia</taxon>
        <taxon>Cytophagales</taxon>
        <taxon>Hymenobacteraceae</taxon>
        <taxon>Adhaeribacter</taxon>
    </lineage>
</organism>
<evidence type="ECO:0000259" key="4">
    <source>
        <dbReference type="PROSITE" id="PS50995"/>
    </source>
</evidence>
<evidence type="ECO:0000313" key="5">
    <source>
        <dbReference type="EMBL" id="KAA9326068.1"/>
    </source>
</evidence>
<dbReference type="AlphaFoldDB" id="A0A5N1IKM1"/>
<evidence type="ECO:0000256" key="3">
    <source>
        <dbReference type="ARBA" id="ARBA00023163"/>
    </source>
</evidence>
<protein>
    <submittedName>
        <fullName evidence="5">MarR family transcriptional regulator</fullName>
    </submittedName>
</protein>
<dbReference type="GO" id="GO:0006950">
    <property type="term" value="P:response to stress"/>
    <property type="evidence" value="ECO:0007669"/>
    <property type="project" value="TreeGrafter"/>
</dbReference>
<dbReference type="GO" id="GO:0003677">
    <property type="term" value="F:DNA binding"/>
    <property type="evidence" value="ECO:0007669"/>
    <property type="project" value="UniProtKB-KW"/>
</dbReference>
<keyword evidence="2" id="KW-0238">DNA-binding</keyword>
<evidence type="ECO:0000256" key="2">
    <source>
        <dbReference type="ARBA" id="ARBA00023125"/>
    </source>
</evidence>
<name>A0A5N1IKM1_9BACT</name>
<dbReference type="InterPro" id="IPR036390">
    <property type="entry name" value="WH_DNA-bd_sf"/>
</dbReference>
<dbReference type="InterPro" id="IPR039422">
    <property type="entry name" value="MarR/SlyA-like"/>
</dbReference>
<dbReference type="PROSITE" id="PS01117">
    <property type="entry name" value="HTH_MARR_1"/>
    <property type="match status" value="1"/>
</dbReference>
<dbReference type="Proteomes" id="UP000326570">
    <property type="component" value="Unassembled WGS sequence"/>
</dbReference>
<keyword evidence="6" id="KW-1185">Reference proteome</keyword>
<reference evidence="5 6" key="1">
    <citation type="submission" date="2019-09" db="EMBL/GenBank/DDBJ databases">
        <title>Genome sequence of Adhaeribacter sp. M2.</title>
        <authorList>
            <person name="Srinivasan S."/>
        </authorList>
    </citation>
    <scope>NUCLEOTIDE SEQUENCE [LARGE SCALE GENOMIC DNA]</scope>
    <source>
        <strain evidence="5 6">M2</strain>
    </source>
</reference>
<evidence type="ECO:0000313" key="6">
    <source>
        <dbReference type="Proteomes" id="UP000326570"/>
    </source>
</evidence>
<dbReference type="Pfam" id="PF01047">
    <property type="entry name" value="MarR"/>
    <property type="match status" value="1"/>
</dbReference>
<dbReference type="PANTHER" id="PTHR33164">
    <property type="entry name" value="TRANSCRIPTIONAL REGULATOR, MARR FAMILY"/>
    <property type="match status" value="1"/>
</dbReference>
<proteinExistence type="predicted"/>
<evidence type="ECO:0000256" key="1">
    <source>
        <dbReference type="ARBA" id="ARBA00023015"/>
    </source>
</evidence>
<dbReference type="PROSITE" id="PS50995">
    <property type="entry name" value="HTH_MARR_2"/>
    <property type="match status" value="1"/>
</dbReference>
<accession>A0A5N1IKM1</accession>
<sequence length="149" mass="17057">MRIEDEIKQKAFKDEFHKAQINVIYTAGHLEEKQGAIFKPFGVTLPQFNVLRILRGQHPEPATVSLIIERMLDKTSNASRIVDKLVAKELVTRKQCPNDRRSVDILITEKGLALLKKIDTAMQNQQIGLQNLTEAEARELNRLLDKVRD</sequence>
<keyword evidence="3" id="KW-0804">Transcription</keyword>
<dbReference type="Gene3D" id="1.10.10.10">
    <property type="entry name" value="Winged helix-like DNA-binding domain superfamily/Winged helix DNA-binding domain"/>
    <property type="match status" value="1"/>
</dbReference>
<dbReference type="InterPro" id="IPR023187">
    <property type="entry name" value="Tscrpt_reg_MarR-type_CS"/>
</dbReference>
<dbReference type="PRINTS" id="PR00598">
    <property type="entry name" value="HTHMARR"/>
</dbReference>
<keyword evidence="1" id="KW-0805">Transcription regulation</keyword>
<dbReference type="PANTHER" id="PTHR33164:SF101">
    <property type="entry name" value="TRANSCRIPTIONAL REPRESSOR MPRA"/>
    <property type="match status" value="1"/>
</dbReference>
<dbReference type="InterPro" id="IPR036388">
    <property type="entry name" value="WH-like_DNA-bd_sf"/>
</dbReference>
<feature type="domain" description="HTH marR-type" evidence="4">
    <location>
        <begin position="1"/>
        <end position="149"/>
    </location>
</feature>
<dbReference type="GO" id="GO:0003700">
    <property type="term" value="F:DNA-binding transcription factor activity"/>
    <property type="evidence" value="ECO:0007669"/>
    <property type="project" value="InterPro"/>
</dbReference>
<dbReference type="SUPFAM" id="SSF46785">
    <property type="entry name" value="Winged helix' DNA-binding domain"/>
    <property type="match status" value="1"/>
</dbReference>
<dbReference type="SMART" id="SM00347">
    <property type="entry name" value="HTH_MARR"/>
    <property type="match status" value="1"/>
</dbReference>
<dbReference type="EMBL" id="VTWT01000010">
    <property type="protein sequence ID" value="KAA9326068.1"/>
    <property type="molecule type" value="Genomic_DNA"/>
</dbReference>
<comment type="caution">
    <text evidence="5">The sequence shown here is derived from an EMBL/GenBank/DDBJ whole genome shotgun (WGS) entry which is preliminary data.</text>
</comment>
<dbReference type="InterPro" id="IPR000835">
    <property type="entry name" value="HTH_MarR-typ"/>
</dbReference>
<gene>
    <name evidence="5" type="ORF">F0P94_16780</name>
</gene>